<feature type="compositionally biased region" description="Polar residues" evidence="1">
    <location>
        <begin position="218"/>
        <end position="232"/>
    </location>
</feature>
<feature type="compositionally biased region" description="Polar residues" evidence="1">
    <location>
        <begin position="357"/>
        <end position="390"/>
    </location>
</feature>
<feature type="compositionally biased region" description="Polar residues" evidence="1">
    <location>
        <begin position="330"/>
        <end position="344"/>
    </location>
</feature>
<dbReference type="PANTHER" id="PTHR38117">
    <property type="entry name" value="NACHT AND WD40 DOMAIN PROTEIN"/>
    <property type="match status" value="1"/>
</dbReference>
<accession>W9Z2Y7</accession>
<name>W9Z2Y7_9EURO</name>
<protein>
    <recommendedName>
        <fullName evidence="2">DUF7053 domain-containing protein</fullName>
    </recommendedName>
</protein>
<dbReference type="HOGENOM" id="CLU_028035_0_1_1"/>
<reference evidence="3 4" key="1">
    <citation type="submission" date="2013-03" db="EMBL/GenBank/DDBJ databases">
        <title>The Genome Sequence of Capronia coronata CBS 617.96.</title>
        <authorList>
            <consortium name="The Broad Institute Genomics Platform"/>
            <person name="Cuomo C."/>
            <person name="de Hoog S."/>
            <person name="Gorbushina A."/>
            <person name="Walker B."/>
            <person name="Young S.K."/>
            <person name="Zeng Q."/>
            <person name="Gargeya S."/>
            <person name="Fitzgerald M."/>
            <person name="Haas B."/>
            <person name="Abouelleil A."/>
            <person name="Allen A.W."/>
            <person name="Alvarado L."/>
            <person name="Arachchi H.M."/>
            <person name="Berlin A.M."/>
            <person name="Chapman S.B."/>
            <person name="Gainer-Dewar J."/>
            <person name="Goldberg J."/>
            <person name="Griggs A."/>
            <person name="Gujja S."/>
            <person name="Hansen M."/>
            <person name="Howarth C."/>
            <person name="Imamovic A."/>
            <person name="Ireland A."/>
            <person name="Larimer J."/>
            <person name="McCowan C."/>
            <person name="Murphy C."/>
            <person name="Pearson M."/>
            <person name="Poon T.W."/>
            <person name="Priest M."/>
            <person name="Roberts A."/>
            <person name="Saif S."/>
            <person name="Shea T."/>
            <person name="Sisk P."/>
            <person name="Sykes S."/>
            <person name="Wortman J."/>
            <person name="Nusbaum C."/>
            <person name="Birren B."/>
        </authorList>
    </citation>
    <scope>NUCLEOTIDE SEQUENCE [LARGE SCALE GENOMIC DNA]</scope>
    <source>
        <strain evidence="3 4">CBS 617.96</strain>
    </source>
</reference>
<dbReference type="STRING" id="1182541.W9Z2Y7"/>
<feature type="compositionally biased region" description="Low complexity" evidence="1">
    <location>
        <begin position="254"/>
        <end position="283"/>
    </location>
</feature>
<feature type="domain" description="DUF7053" evidence="2">
    <location>
        <begin position="3"/>
        <end position="172"/>
    </location>
</feature>
<dbReference type="Pfam" id="PF23155">
    <property type="entry name" value="DUF7053"/>
    <property type="match status" value="1"/>
</dbReference>
<organism evidence="3 4">
    <name type="scientific">Capronia coronata CBS 617.96</name>
    <dbReference type="NCBI Taxonomy" id="1182541"/>
    <lineage>
        <taxon>Eukaryota</taxon>
        <taxon>Fungi</taxon>
        <taxon>Dikarya</taxon>
        <taxon>Ascomycota</taxon>
        <taxon>Pezizomycotina</taxon>
        <taxon>Eurotiomycetes</taxon>
        <taxon>Chaetothyriomycetidae</taxon>
        <taxon>Chaetothyriales</taxon>
        <taxon>Herpotrichiellaceae</taxon>
        <taxon>Capronia</taxon>
    </lineage>
</organism>
<comment type="caution">
    <text evidence="3">The sequence shown here is derived from an EMBL/GenBank/DDBJ whole genome shotgun (WGS) entry which is preliminary data.</text>
</comment>
<dbReference type="AlphaFoldDB" id="W9Z2Y7"/>
<sequence>MPKRTLFTNITPLPPQVSREVAIAMLHNHNEMIELNPLVIEHHSIKTPRDAPADEFLDCAWQELTDKIHYLPGGLMKGKVSYKACFHDTPYGLQTHIYAPMGLDIREKWSIGGSLSGEPPEARELGLDVPRQGLYLREDGDMRCNILLTSFVRKNLDNAHKVLVERILKKAERVEEYTQVTGGYLMTPASPRFQPGSHMANSQMLTSPIGPRPPHSPQMLSPQQNPGWQTMANHPAFRPDEKRYSTMSLPPYQPSYQQQQQHMSYYAPTQQHPQQQQAEPSKQFMAELPGSTFHAGHLAPPVQPHSPPLSDSRMSMVSELSGGSEGTARGSPNPQALSERSSMISEVPSPYKHHSQENTVEGTHSVSDRTSMISELPSAQNNVHVSQLRR</sequence>
<keyword evidence="4" id="KW-1185">Reference proteome</keyword>
<dbReference type="Proteomes" id="UP000019484">
    <property type="component" value="Unassembled WGS sequence"/>
</dbReference>
<dbReference type="EMBL" id="AMWN01000001">
    <property type="protein sequence ID" value="EXJ95931.1"/>
    <property type="molecule type" value="Genomic_DNA"/>
</dbReference>
<gene>
    <name evidence="3" type="ORF">A1O1_01056</name>
</gene>
<evidence type="ECO:0000313" key="4">
    <source>
        <dbReference type="Proteomes" id="UP000019484"/>
    </source>
</evidence>
<evidence type="ECO:0000256" key="1">
    <source>
        <dbReference type="SAM" id="MobiDB-lite"/>
    </source>
</evidence>
<evidence type="ECO:0000259" key="2">
    <source>
        <dbReference type="Pfam" id="PF23155"/>
    </source>
</evidence>
<dbReference type="OrthoDB" id="5078320at2759"/>
<feature type="region of interest" description="Disordered" evidence="1">
    <location>
        <begin position="207"/>
        <end position="390"/>
    </location>
</feature>
<dbReference type="InterPro" id="IPR055481">
    <property type="entry name" value="DUF7053"/>
</dbReference>
<dbReference type="RefSeq" id="XP_007720160.1">
    <property type="nucleotide sequence ID" value="XM_007721970.1"/>
</dbReference>
<dbReference type="PANTHER" id="PTHR38117:SF2">
    <property type="entry name" value="NACHT AND WD40 DOMAIN PROTEIN"/>
    <property type="match status" value="1"/>
</dbReference>
<dbReference type="eggNOG" id="ENOG502S0IF">
    <property type="taxonomic scope" value="Eukaryota"/>
</dbReference>
<dbReference type="GeneID" id="19155959"/>
<proteinExistence type="predicted"/>
<evidence type="ECO:0000313" key="3">
    <source>
        <dbReference type="EMBL" id="EXJ95931.1"/>
    </source>
</evidence>